<accession>A0ACB7XN64</accession>
<comment type="caution">
    <text evidence="1">The sequence shown here is derived from an EMBL/GenBank/DDBJ whole genome shotgun (WGS) entry which is preliminary data.</text>
</comment>
<keyword evidence="2" id="KW-1185">Reference proteome</keyword>
<organism evidence="1 2">
    <name type="scientific">Vaccinium darrowii</name>
    <dbReference type="NCBI Taxonomy" id="229202"/>
    <lineage>
        <taxon>Eukaryota</taxon>
        <taxon>Viridiplantae</taxon>
        <taxon>Streptophyta</taxon>
        <taxon>Embryophyta</taxon>
        <taxon>Tracheophyta</taxon>
        <taxon>Spermatophyta</taxon>
        <taxon>Magnoliopsida</taxon>
        <taxon>eudicotyledons</taxon>
        <taxon>Gunneridae</taxon>
        <taxon>Pentapetalae</taxon>
        <taxon>asterids</taxon>
        <taxon>Ericales</taxon>
        <taxon>Ericaceae</taxon>
        <taxon>Vaccinioideae</taxon>
        <taxon>Vaccinieae</taxon>
        <taxon>Vaccinium</taxon>
    </lineage>
</organism>
<reference evidence="1 2" key="1">
    <citation type="journal article" date="2021" name="Hortic Res">
        <title>High-quality reference genome and annotation aids understanding of berry development for evergreen blueberry (Vaccinium darrowii).</title>
        <authorList>
            <person name="Yu J."/>
            <person name="Hulse-Kemp A.M."/>
            <person name="Babiker E."/>
            <person name="Staton M."/>
        </authorList>
    </citation>
    <scope>NUCLEOTIDE SEQUENCE [LARGE SCALE GENOMIC DNA]</scope>
    <source>
        <strain evidence="2">cv. NJ 8807/NJ 8810</strain>
        <tissue evidence="1">Young leaf</tissue>
    </source>
</reference>
<name>A0ACB7XN64_9ERIC</name>
<evidence type="ECO:0000313" key="1">
    <source>
        <dbReference type="EMBL" id="KAH7841786.1"/>
    </source>
</evidence>
<dbReference type="EMBL" id="CM037160">
    <property type="protein sequence ID" value="KAH7841786.1"/>
    <property type="molecule type" value="Genomic_DNA"/>
</dbReference>
<protein>
    <submittedName>
        <fullName evidence="1">Uncharacterized protein</fullName>
    </submittedName>
</protein>
<evidence type="ECO:0000313" key="2">
    <source>
        <dbReference type="Proteomes" id="UP000828048"/>
    </source>
</evidence>
<gene>
    <name evidence="1" type="ORF">Vadar_034377</name>
</gene>
<dbReference type="Proteomes" id="UP000828048">
    <property type="component" value="Chromosome 10"/>
</dbReference>
<proteinExistence type="predicted"/>
<sequence length="72" mass="7991">MWKDKSPGIKILWIWTIGTAAIMVTNVARTRMRDMEKVMNTEKEPTSANSAVIDASPISPDVIEDQKSSEAV</sequence>